<comment type="similarity">
    <text evidence="1">Belongs to the UPF0358 family.</text>
</comment>
<evidence type="ECO:0000256" key="1">
    <source>
        <dbReference type="HAMAP-Rule" id="MF_01560"/>
    </source>
</evidence>
<comment type="caution">
    <text evidence="2">The sequence shown here is derived from an EMBL/GenBank/DDBJ whole genome shotgun (WGS) entry which is preliminary data.</text>
</comment>
<dbReference type="HAMAP" id="MF_01560">
    <property type="entry name" value="UPF0358"/>
    <property type="match status" value="1"/>
</dbReference>
<dbReference type="Gene3D" id="1.10.287.750">
    <property type="entry name" value="SO2669-like"/>
    <property type="match status" value="1"/>
</dbReference>
<dbReference type="NCBIfam" id="NF010187">
    <property type="entry name" value="PRK13666.1"/>
    <property type="match status" value="1"/>
</dbReference>
<evidence type="ECO:0000313" key="2">
    <source>
        <dbReference type="EMBL" id="CAD2075782.1"/>
    </source>
</evidence>
<accession>A0A6V7RDK6</accession>
<name>A0A6V7RDK6_9BACL</name>
<proteinExistence type="inferred from homology"/>
<gene>
    <name evidence="2" type="ORF">JEOSCH030_00907</name>
</gene>
<organism evidence="2 3">
    <name type="scientific">Phocicoccus schoeneichii</name>
    <dbReference type="NCBI Taxonomy" id="1812261"/>
    <lineage>
        <taxon>Bacteria</taxon>
        <taxon>Bacillati</taxon>
        <taxon>Bacillota</taxon>
        <taxon>Bacilli</taxon>
        <taxon>Bacillales</taxon>
        <taxon>Salinicoccaceae</taxon>
        <taxon>Phocicoccus</taxon>
    </lineage>
</organism>
<keyword evidence="3" id="KW-1185">Reference proteome</keyword>
<evidence type="ECO:0000313" key="3">
    <source>
        <dbReference type="Proteomes" id="UP000521032"/>
    </source>
</evidence>
<protein>
    <recommendedName>
        <fullName evidence="1">UPF0358 protein JEOSCH030_00907</fullName>
    </recommendedName>
</protein>
<dbReference type="Pfam" id="PF07408">
    <property type="entry name" value="DUF1507"/>
    <property type="match status" value="1"/>
</dbReference>
<dbReference type="SUPFAM" id="SSF140404">
    <property type="entry name" value="EF2458-like"/>
    <property type="match status" value="1"/>
</dbReference>
<reference evidence="2 3" key="1">
    <citation type="submission" date="2020-07" db="EMBL/GenBank/DDBJ databases">
        <authorList>
            <person name="Criscuolo A."/>
        </authorList>
    </citation>
    <scope>NUCLEOTIDE SEQUENCE [LARGE SCALE GENOMIC DNA]</scope>
    <source>
        <strain evidence="3">CIP 111030</strain>
    </source>
</reference>
<dbReference type="Proteomes" id="UP000521032">
    <property type="component" value="Unassembled WGS sequence"/>
</dbReference>
<dbReference type="EMBL" id="CAJEWE010000010">
    <property type="protein sequence ID" value="CAD2075782.1"/>
    <property type="molecule type" value="Genomic_DNA"/>
</dbReference>
<dbReference type="InterPro" id="IPR036270">
    <property type="entry name" value="UPF0358_sf"/>
</dbReference>
<dbReference type="AlphaFoldDB" id="A0A6V7RDK6"/>
<sequence>MSHVSDIETLSRLAYEQLEIDANRIVQLIEVQMANLTMPQCPVYEEVLDTQMFGLSKEINFAVRLGLIDKDRGKEILEHLEKEVSKVHDAYYKHKEENRV</sequence>
<dbReference type="InterPro" id="IPR009983">
    <property type="entry name" value="UPF0358"/>
</dbReference>